<evidence type="ECO:0000256" key="2">
    <source>
        <dbReference type="ARBA" id="ARBA00022908"/>
    </source>
</evidence>
<dbReference type="InterPro" id="IPR002104">
    <property type="entry name" value="Integrase_catalytic"/>
</dbReference>
<keyword evidence="3" id="KW-0238">DNA-binding</keyword>
<dbReference type="PROSITE" id="PS51898">
    <property type="entry name" value="TYR_RECOMBINASE"/>
    <property type="match status" value="1"/>
</dbReference>
<dbReference type="EMBL" id="CP015583">
    <property type="protein sequence ID" value="APT56279.1"/>
    <property type="molecule type" value="Genomic_DNA"/>
</dbReference>
<evidence type="ECO:0000256" key="4">
    <source>
        <dbReference type="ARBA" id="ARBA00023172"/>
    </source>
</evidence>
<dbReference type="PANTHER" id="PTHR30349">
    <property type="entry name" value="PHAGE INTEGRASE-RELATED"/>
    <property type="match status" value="1"/>
</dbReference>
<organism evidence="6 7">
    <name type="scientific">Roseomonas gilardii</name>
    <dbReference type="NCBI Taxonomy" id="257708"/>
    <lineage>
        <taxon>Bacteria</taxon>
        <taxon>Pseudomonadati</taxon>
        <taxon>Pseudomonadota</taxon>
        <taxon>Alphaproteobacteria</taxon>
        <taxon>Acetobacterales</taxon>
        <taxon>Roseomonadaceae</taxon>
        <taxon>Roseomonas</taxon>
    </lineage>
</organism>
<feature type="domain" description="Tyr recombinase" evidence="5">
    <location>
        <begin position="162"/>
        <end position="348"/>
    </location>
</feature>
<dbReference type="InterPro" id="IPR010998">
    <property type="entry name" value="Integrase_recombinase_N"/>
</dbReference>
<evidence type="ECO:0000256" key="1">
    <source>
        <dbReference type="ARBA" id="ARBA00008857"/>
    </source>
</evidence>
<dbReference type="InterPro" id="IPR011010">
    <property type="entry name" value="DNA_brk_join_enz"/>
</dbReference>
<dbReference type="GO" id="GO:0015074">
    <property type="term" value="P:DNA integration"/>
    <property type="evidence" value="ECO:0007669"/>
    <property type="project" value="UniProtKB-KW"/>
</dbReference>
<comment type="similarity">
    <text evidence="1">Belongs to the 'phage' integrase family.</text>
</comment>
<dbReference type="PANTHER" id="PTHR30349:SF64">
    <property type="entry name" value="PROPHAGE INTEGRASE INTD-RELATED"/>
    <property type="match status" value="1"/>
</dbReference>
<proteinExistence type="inferred from homology"/>
<evidence type="ECO:0000313" key="6">
    <source>
        <dbReference type="EMBL" id="APT56279.1"/>
    </source>
</evidence>
<dbReference type="GO" id="GO:0003677">
    <property type="term" value="F:DNA binding"/>
    <property type="evidence" value="ECO:0007669"/>
    <property type="project" value="UniProtKB-KW"/>
</dbReference>
<evidence type="ECO:0000259" key="5">
    <source>
        <dbReference type="PROSITE" id="PS51898"/>
    </source>
</evidence>
<gene>
    <name evidence="6" type="ORF">RGI145_03285</name>
</gene>
<dbReference type="Gene3D" id="1.10.150.130">
    <property type="match status" value="1"/>
</dbReference>
<evidence type="ECO:0000256" key="3">
    <source>
        <dbReference type="ARBA" id="ARBA00023125"/>
    </source>
</evidence>
<dbReference type="STRING" id="257708.RGI145_03285"/>
<dbReference type="GO" id="GO:0006310">
    <property type="term" value="P:DNA recombination"/>
    <property type="evidence" value="ECO:0007669"/>
    <property type="project" value="UniProtKB-KW"/>
</dbReference>
<dbReference type="InterPro" id="IPR013762">
    <property type="entry name" value="Integrase-like_cat_sf"/>
</dbReference>
<dbReference type="Gene3D" id="1.10.443.10">
    <property type="entry name" value="Intergrase catalytic core"/>
    <property type="match status" value="1"/>
</dbReference>
<dbReference type="KEGG" id="rgi:RGI145_03285"/>
<dbReference type="Pfam" id="PF02899">
    <property type="entry name" value="Phage_int_SAM_1"/>
    <property type="match status" value="1"/>
</dbReference>
<keyword evidence="4" id="KW-0233">DNA recombination</keyword>
<dbReference type="AlphaFoldDB" id="A0A1L7ACA3"/>
<dbReference type="SUPFAM" id="SSF56349">
    <property type="entry name" value="DNA breaking-rejoining enzymes"/>
    <property type="match status" value="1"/>
</dbReference>
<dbReference type="Proteomes" id="UP000185494">
    <property type="component" value="Chromosome 1"/>
</dbReference>
<protein>
    <recommendedName>
        <fullName evidence="5">Tyr recombinase domain-containing protein</fullName>
    </recommendedName>
</protein>
<name>A0A1L7ACA3_9PROT</name>
<dbReference type="Pfam" id="PF00589">
    <property type="entry name" value="Phage_integrase"/>
    <property type="match status" value="1"/>
</dbReference>
<evidence type="ECO:0000313" key="7">
    <source>
        <dbReference type="Proteomes" id="UP000185494"/>
    </source>
</evidence>
<keyword evidence="2" id="KW-0229">DNA integration</keyword>
<dbReference type="InterPro" id="IPR004107">
    <property type="entry name" value="Integrase_SAM-like_N"/>
</dbReference>
<dbReference type="InterPro" id="IPR050090">
    <property type="entry name" value="Tyrosine_recombinase_XerCD"/>
</dbReference>
<accession>A0A1L7ACA3</accession>
<reference evidence="6 7" key="1">
    <citation type="submission" date="2016-05" db="EMBL/GenBank/DDBJ databases">
        <title>Complete Genome and Methylome Analysis of Psychrotrophic Bacterial Isolates from Antarctic Lake Untersee.</title>
        <authorList>
            <person name="Fomenkov A."/>
            <person name="Akimov V.N."/>
            <person name="Vasilyeva L.V."/>
            <person name="Andersen D."/>
            <person name="Vincze T."/>
            <person name="Roberts R.J."/>
        </authorList>
    </citation>
    <scope>NUCLEOTIDE SEQUENCE [LARGE SCALE GENOMIC DNA]</scope>
    <source>
        <strain evidence="6 7">U14-5</strain>
    </source>
</reference>
<sequence>MELSDTELAADVLTDTVAARHDEIGRREGWERAENFVDLALGRTTPLPHHMETWLAQPGPRGRQRHERTKAQYRSDVAALGAWLDSSGFPSGVERITRRVAGQYVTALHDKGRSAARIRDIASALSGYWQWMERRGIVAEGANPWPRQAPSKPREVVQDGEESERAFTTKEVQTLLAHAPDDGLADLMRVAALSGMRVEEICQLTVGHCQGDVFTVRGGKTAAATRRVPIHPDLAAIVARRIGGQDAATWLFPEFGEPNRFGKRSTNATARFHNFRVKLKVHEKAEGQRRSRVNFHSWRRWFITEALRANRPERVVKQVVGHKLPKADVTLGVYFGGDLVTALRECVEAVRLPALG</sequence>